<protein>
    <recommendedName>
        <fullName evidence="6">Large ribosomal subunit protein mL50</fullName>
    </recommendedName>
    <alternativeName>
        <fullName evidence="7">39S ribosomal protein L50, mitochondrial</fullName>
    </alternativeName>
</protein>
<name>A0A0B2VD27_TOXCA</name>
<evidence type="ECO:0000256" key="1">
    <source>
        <dbReference type="ARBA" id="ARBA00004173"/>
    </source>
</evidence>
<comment type="subcellular location">
    <subcellularLocation>
        <location evidence="1">Mitochondrion</location>
    </subcellularLocation>
</comment>
<evidence type="ECO:0000256" key="3">
    <source>
        <dbReference type="ARBA" id="ARBA00022980"/>
    </source>
</evidence>
<reference evidence="9 10" key="1">
    <citation type="submission" date="2014-11" db="EMBL/GenBank/DDBJ databases">
        <title>Genetic blueprint of the zoonotic pathogen Toxocara canis.</title>
        <authorList>
            <person name="Zhu X.-Q."/>
            <person name="Korhonen P.K."/>
            <person name="Cai H."/>
            <person name="Young N.D."/>
            <person name="Nejsum P."/>
            <person name="von Samson-Himmelstjerna G."/>
            <person name="Boag P.R."/>
            <person name="Tan P."/>
            <person name="Li Q."/>
            <person name="Min J."/>
            <person name="Yang Y."/>
            <person name="Wang X."/>
            <person name="Fang X."/>
            <person name="Hall R.S."/>
            <person name="Hofmann A."/>
            <person name="Sternberg P.W."/>
            <person name="Jex A.R."/>
            <person name="Gasser R.B."/>
        </authorList>
    </citation>
    <scope>NUCLEOTIDE SEQUENCE [LARGE SCALE GENOMIC DNA]</scope>
    <source>
        <strain evidence="9">PN_DK_2014</strain>
    </source>
</reference>
<dbReference type="AlphaFoldDB" id="A0A0B2VD27"/>
<keyword evidence="10" id="KW-1185">Reference proteome</keyword>
<keyword evidence="4" id="KW-0496">Mitochondrion</keyword>
<organism evidence="9 10">
    <name type="scientific">Toxocara canis</name>
    <name type="common">Canine roundworm</name>
    <dbReference type="NCBI Taxonomy" id="6265"/>
    <lineage>
        <taxon>Eukaryota</taxon>
        <taxon>Metazoa</taxon>
        <taxon>Ecdysozoa</taxon>
        <taxon>Nematoda</taxon>
        <taxon>Chromadorea</taxon>
        <taxon>Rhabditida</taxon>
        <taxon>Spirurina</taxon>
        <taxon>Ascaridomorpha</taxon>
        <taxon>Ascaridoidea</taxon>
        <taxon>Toxocaridae</taxon>
        <taxon>Toxocara</taxon>
    </lineage>
</organism>
<keyword evidence="5" id="KW-0687">Ribonucleoprotein</keyword>
<dbReference type="PANTHER" id="PTHR31542:SF1">
    <property type="entry name" value="LARGE RIBOSOMAL SUBUNIT PROTEIN ML50"/>
    <property type="match status" value="1"/>
</dbReference>
<dbReference type="GO" id="GO:0005762">
    <property type="term" value="C:mitochondrial large ribosomal subunit"/>
    <property type="evidence" value="ECO:0007669"/>
    <property type="project" value="TreeGrafter"/>
</dbReference>
<sequence length="309" mass="36046">MIVLTGFGTPGGQPAGDPSGAMRRSVVRCIRMKRFLPSFFQRSVPQIEGDQTMSKEQQEKLKGALSKLRTDEPRLTQRRDELSEFDSEAALEDSIDMDSIRARGFLRYRYNYEPPVDLEERLRKLLATEFPTEMSKQEEDILKIDLTKNIHLKFKLLDLIGRTLKHTVPNPELHRMKTVGDVVDFYRRPVSNLTEYAKMARDQTQTLPRNLHIKEHPVRFHPDDKDAYHGGVTAYPGSGGQVLGLRNKRLYRQFQPKKEWFDYEDQSFDYTRPDKDMPWDPEVAKRMDRYPSKKYSLSTKSFRRVRGAG</sequence>
<dbReference type="PANTHER" id="PTHR31542">
    <property type="entry name" value="39A RIBOSOMAL PROTEIN L50, MITOCHONDRIAL"/>
    <property type="match status" value="1"/>
</dbReference>
<dbReference type="Pfam" id="PF10501">
    <property type="entry name" value="Ribosomal_L50"/>
    <property type="match status" value="1"/>
</dbReference>
<evidence type="ECO:0000313" key="9">
    <source>
        <dbReference type="EMBL" id="KHN79307.1"/>
    </source>
</evidence>
<evidence type="ECO:0000256" key="4">
    <source>
        <dbReference type="ARBA" id="ARBA00023128"/>
    </source>
</evidence>
<evidence type="ECO:0000256" key="7">
    <source>
        <dbReference type="ARBA" id="ARBA00035398"/>
    </source>
</evidence>
<dbReference type="OMA" id="WFDYEDQ"/>
<dbReference type="OrthoDB" id="9939609at2759"/>
<feature type="region of interest" description="Disordered" evidence="8">
    <location>
        <begin position="1"/>
        <end position="21"/>
    </location>
</feature>
<evidence type="ECO:0000256" key="6">
    <source>
        <dbReference type="ARBA" id="ARBA00035183"/>
    </source>
</evidence>
<dbReference type="EMBL" id="JPKZ01001927">
    <property type="protein sequence ID" value="KHN79307.1"/>
    <property type="molecule type" value="Genomic_DNA"/>
</dbReference>
<dbReference type="InterPro" id="IPR018305">
    <property type="entry name" value="Ribosomal_m50"/>
</dbReference>
<feature type="region of interest" description="Disordered" evidence="8">
    <location>
        <begin position="47"/>
        <end position="73"/>
    </location>
</feature>
<dbReference type="STRING" id="6265.A0A0B2VD27"/>
<accession>A0A0B2VD27</accession>
<proteinExistence type="inferred from homology"/>
<evidence type="ECO:0000256" key="2">
    <source>
        <dbReference type="ARBA" id="ARBA00008860"/>
    </source>
</evidence>
<dbReference type="Proteomes" id="UP000031036">
    <property type="component" value="Unassembled WGS sequence"/>
</dbReference>
<comment type="similarity">
    <text evidence="2">Belongs to the mitochondrion-specific ribosomal protein mL50 family.</text>
</comment>
<comment type="caution">
    <text evidence="9">The sequence shown here is derived from an EMBL/GenBank/DDBJ whole genome shotgun (WGS) entry which is preliminary data.</text>
</comment>
<evidence type="ECO:0000256" key="5">
    <source>
        <dbReference type="ARBA" id="ARBA00023274"/>
    </source>
</evidence>
<evidence type="ECO:0000256" key="8">
    <source>
        <dbReference type="SAM" id="MobiDB-lite"/>
    </source>
</evidence>
<evidence type="ECO:0000313" key="10">
    <source>
        <dbReference type="Proteomes" id="UP000031036"/>
    </source>
</evidence>
<keyword evidence="3 9" id="KW-0689">Ribosomal protein</keyword>
<feature type="compositionally biased region" description="Basic and acidic residues" evidence="8">
    <location>
        <begin position="56"/>
        <end position="73"/>
    </location>
</feature>
<gene>
    <name evidence="9" type="primary">MRPL50</name>
    <name evidence="9" type="ORF">Tcan_04461</name>
</gene>